<keyword evidence="2" id="KW-0472">Membrane</keyword>
<keyword evidence="2" id="KW-1133">Transmembrane helix</keyword>
<name>A0A6H1ZQ48_9ZZZZ</name>
<organism evidence="3">
    <name type="scientific">viral metagenome</name>
    <dbReference type="NCBI Taxonomy" id="1070528"/>
    <lineage>
        <taxon>unclassified sequences</taxon>
        <taxon>metagenomes</taxon>
        <taxon>organismal metagenomes</taxon>
    </lineage>
</organism>
<feature type="compositionally biased region" description="Polar residues" evidence="1">
    <location>
        <begin position="48"/>
        <end position="61"/>
    </location>
</feature>
<evidence type="ECO:0000256" key="1">
    <source>
        <dbReference type="SAM" id="MobiDB-lite"/>
    </source>
</evidence>
<evidence type="ECO:0000256" key="2">
    <source>
        <dbReference type="SAM" id="Phobius"/>
    </source>
</evidence>
<reference evidence="3" key="1">
    <citation type="submission" date="2020-03" db="EMBL/GenBank/DDBJ databases">
        <title>The deep terrestrial virosphere.</title>
        <authorList>
            <person name="Holmfeldt K."/>
            <person name="Nilsson E."/>
            <person name="Simone D."/>
            <person name="Lopez-Fernandez M."/>
            <person name="Wu X."/>
            <person name="de Brujin I."/>
            <person name="Lundin D."/>
            <person name="Andersson A."/>
            <person name="Bertilsson S."/>
            <person name="Dopson M."/>
        </authorList>
    </citation>
    <scope>NUCLEOTIDE SEQUENCE</scope>
    <source>
        <strain evidence="3">TM448A01426</strain>
    </source>
</reference>
<dbReference type="EMBL" id="MT144149">
    <property type="protein sequence ID" value="QJA49694.1"/>
    <property type="molecule type" value="Genomic_DNA"/>
</dbReference>
<sequence>MPETIPSPTETPGQRTMRRFYEGKLAERLLQAGQMAKDRIMLRRGAMKQQNGTLGQPSTSGEADPMSGDLTISVGDSIHYHQSAAESSAPQPPAKKPMGTLAKAALATALLGTGVGAGVGVPWLMGMFDKQPPPVEMPVDSLQQITVE</sequence>
<accession>A0A6H1ZQ48</accession>
<gene>
    <name evidence="3" type="ORF">TM448A01426_0012</name>
</gene>
<proteinExistence type="predicted"/>
<feature type="transmembrane region" description="Helical" evidence="2">
    <location>
        <begin position="104"/>
        <end position="125"/>
    </location>
</feature>
<protein>
    <submittedName>
        <fullName evidence="3">Uncharacterized protein</fullName>
    </submittedName>
</protein>
<dbReference type="AlphaFoldDB" id="A0A6H1ZQ48"/>
<evidence type="ECO:0000313" key="3">
    <source>
        <dbReference type="EMBL" id="QJA49694.1"/>
    </source>
</evidence>
<feature type="region of interest" description="Disordered" evidence="1">
    <location>
        <begin position="44"/>
        <end position="73"/>
    </location>
</feature>
<keyword evidence="2" id="KW-0812">Transmembrane</keyword>